<evidence type="ECO:0000313" key="2">
    <source>
        <dbReference type="EMBL" id="MSS77631.1"/>
    </source>
</evidence>
<dbReference type="EMBL" id="VULQ01000004">
    <property type="protein sequence ID" value="MSS77631.1"/>
    <property type="molecule type" value="Genomic_DNA"/>
</dbReference>
<keyword evidence="2" id="KW-0378">Hydrolase</keyword>
<dbReference type="SUPFAM" id="SSF56281">
    <property type="entry name" value="Metallo-hydrolase/oxidoreductase"/>
    <property type="match status" value="1"/>
</dbReference>
<evidence type="ECO:0000259" key="1">
    <source>
        <dbReference type="SMART" id="SM00849"/>
    </source>
</evidence>
<dbReference type="InterPro" id="IPR036866">
    <property type="entry name" value="RibonucZ/Hydroxyglut_hydro"/>
</dbReference>
<dbReference type="GO" id="GO:0016787">
    <property type="term" value="F:hydrolase activity"/>
    <property type="evidence" value="ECO:0007669"/>
    <property type="project" value="UniProtKB-KW"/>
</dbReference>
<name>A0A6N7VFG9_9FIRM</name>
<proteinExistence type="predicted"/>
<organism evidence="2 3">
    <name type="scientific">Anaerococcus porci</name>
    <dbReference type="NCBI Taxonomy" id="2652269"/>
    <lineage>
        <taxon>Bacteria</taxon>
        <taxon>Bacillati</taxon>
        <taxon>Bacillota</taxon>
        <taxon>Tissierellia</taxon>
        <taxon>Tissierellales</taxon>
        <taxon>Peptoniphilaceae</taxon>
        <taxon>Anaerococcus</taxon>
    </lineage>
</organism>
<protein>
    <submittedName>
        <fullName evidence="2">MBL fold metallo-hydrolase</fullName>
    </submittedName>
</protein>
<dbReference type="InterPro" id="IPR001279">
    <property type="entry name" value="Metallo-B-lactamas"/>
</dbReference>
<keyword evidence="3" id="KW-1185">Reference proteome</keyword>
<dbReference type="PANTHER" id="PTHR47619:SF1">
    <property type="entry name" value="EXODEOXYRIBONUCLEASE WALJ"/>
    <property type="match status" value="1"/>
</dbReference>
<dbReference type="InterPro" id="IPR052533">
    <property type="entry name" value="WalJ/YycJ-like"/>
</dbReference>
<gene>
    <name evidence="2" type="ORF">FYJ26_04280</name>
</gene>
<feature type="domain" description="Metallo-beta-lactamase" evidence="1">
    <location>
        <begin position="12"/>
        <end position="183"/>
    </location>
</feature>
<dbReference type="Proteomes" id="UP000441925">
    <property type="component" value="Unassembled WGS sequence"/>
</dbReference>
<dbReference type="AlphaFoldDB" id="A0A6N7VFG9"/>
<evidence type="ECO:0000313" key="3">
    <source>
        <dbReference type="Proteomes" id="UP000441925"/>
    </source>
</evidence>
<accession>A0A6N7VFG9</accession>
<dbReference type="RefSeq" id="WP_154539960.1">
    <property type="nucleotide sequence ID" value="NZ_VULQ01000004.1"/>
</dbReference>
<dbReference type="PANTHER" id="PTHR47619">
    <property type="entry name" value="METALLO-HYDROLASE YYCJ-RELATED"/>
    <property type="match status" value="1"/>
</dbReference>
<dbReference type="Pfam" id="PF00753">
    <property type="entry name" value="Lactamase_B"/>
    <property type="match status" value="1"/>
</dbReference>
<sequence>MSRFCSLSSGSSGNCVFVEHRGKKILIDCGFSGRTIEKLLEKIGENANDLDGIFITHEHADHVKGAGVLSRRYDLPIYANKGTWLSLIKSCGKIKEENIKLFKSNEFLNFKTFDILPIRIHHDAKEPVGFILYLDNKKITVLTDTGIIDEKIAIEIRGSDIYYFEANHDLEALKRGPYTYPMKVRIMGNMGHLSNEQSAMALADALEGKNEKIFLAHLSDTNNSADLCKLTVENYLKSCGLDTDRDIKLEVARRYEPSTIVEL</sequence>
<comment type="caution">
    <text evidence="2">The sequence shown here is derived from an EMBL/GenBank/DDBJ whole genome shotgun (WGS) entry which is preliminary data.</text>
</comment>
<reference evidence="2 3" key="1">
    <citation type="submission" date="2019-08" db="EMBL/GenBank/DDBJ databases">
        <title>In-depth cultivation of the pig gut microbiome towards novel bacterial diversity and tailored functional studies.</title>
        <authorList>
            <person name="Wylensek D."/>
            <person name="Hitch T.C.A."/>
            <person name="Clavel T."/>
        </authorList>
    </citation>
    <scope>NUCLEOTIDE SEQUENCE [LARGE SCALE GENOMIC DNA]</scope>
    <source>
        <strain evidence="2 3">WCA-380-WT-2B</strain>
    </source>
</reference>
<dbReference type="SMART" id="SM00849">
    <property type="entry name" value="Lactamase_B"/>
    <property type="match status" value="1"/>
</dbReference>
<dbReference type="Gene3D" id="3.60.15.10">
    <property type="entry name" value="Ribonuclease Z/Hydroxyacylglutathione hydrolase-like"/>
    <property type="match status" value="1"/>
</dbReference>